<keyword evidence="3" id="KW-0479">Metal-binding</keyword>
<evidence type="ECO:0000313" key="5">
    <source>
        <dbReference type="Proteomes" id="UP000199095"/>
    </source>
</evidence>
<dbReference type="InterPro" id="IPR029044">
    <property type="entry name" value="Nucleotide-diphossugar_trans"/>
</dbReference>
<accession>A0A1I0DS82</accession>
<dbReference type="SUPFAM" id="SSF53448">
    <property type="entry name" value="Nucleotide-diphospho-sugar transferases"/>
    <property type="match status" value="1"/>
</dbReference>
<keyword evidence="5" id="KW-1185">Reference proteome</keyword>
<dbReference type="Proteomes" id="UP000199095">
    <property type="component" value="Unassembled WGS sequence"/>
</dbReference>
<dbReference type="InterPro" id="IPR050748">
    <property type="entry name" value="Glycosyltrans_8_dom-fam"/>
</dbReference>
<dbReference type="STRING" id="237682.SAMN05421676_104143"/>
<dbReference type="AlphaFoldDB" id="A0A1I0DS82"/>
<evidence type="ECO:0000313" key="4">
    <source>
        <dbReference type="EMBL" id="SET35267.1"/>
    </source>
</evidence>
<protein>
    <submittedName>
        <fullName evidence="4">Lipopolysaccharide biosynthesis protein, LPS:glycosyltransferase</fullName>
    </submittedName>
</protein>
<dbReference type="Pfam" id="PF01501">
    <property type="entry name" value="Glyco_transf_8"/>
    <property type="match status" value="1"/>
</dbReference>
<organism evidence="4 5">
    <name type="scientific">Salinibacillus kushneri</name>
    <dbReference type="NCBI Taxonomy" id="237682"/>
    <lineage>
        <taxon>Bacteria</taxon>
        <taxon>Bacillati</taxon>
        <taxon>Bacillota</taxon>
        <taxon>Bacilli</taxon>
        <taxon>Bacillales</taxon>
        <taxon>Bacillaceae</taxon>
        <taxon>Salinibacillus</taxon>
    </lineage>
</organism>
<evidence type="ECO:0000256" key="3">
    <source>
        <dbReference type="ARBA" id="ARBA00022723"/>
    </source>
</evidence>
<dbReference type="InterPro" id="IPR002495">
    <property type="entry name" value="Glyco_trans_8"/>
</dbReference>
<reference evidence="5" key="1">
    <citation type="submission" date="2016-10" db="EMBL/GenBank/DDBJ databases">
        <authorList>
            <person name="Varghese N."/>
            <person name="Submissions S."/>
        </authorList>
    </citation>
    <scope>NUCLEOTIDE SEQUENCE [LARGE SCALE GENOMIC DNA]</scope>
    <source>
        <strain evidence="5">CGMCC 1.3566</strain>
    </source>
</reference>
<dbReference type="GO" id="GO:0046872">
    <property type="term" value="F:metal ion binding"/>
    <property type="evidence" value="ECO:0007669"/>
    <property type="project" value="UniProtKB-KW"/>
</dbReference>
<sequence>MNILVTLNRAYLKPLKVMLKSLFLNNPAEAFTVFVMHTSLTNEEIRGLSHFIEQNGHHLQEIKISHHYFEDAPLIKHYTKEMYFRILAYKFLPEDVEKVLYLDPDVLVINEIRSLYDTDITDYLYAAAYHDRVSVAQLNKLRLLPYDIYAYYNSGVLLMNVKLQREKIDEQEIFAFVERNKMRLILPDQDILNALYSKDIKDINEIHYNYDPRFYRYFKVASNGEYDMDYIMKHTRILHFCGKKKPWDKKYTGYFHALYKHYEKVANI</sequence>
<dbReference type="GO" id="GO:0016757">
    <property type="term" value="F:glycosyltransferase activity"/>
    <property type="evidence" value="ECO:0007669"/>
    <property type="project" value="UniProtKB-KW"/>
</dbReference>
<dbReference type="OrthoDB" id="5672604at2"/>
<dbReference type="Gene3D" id="3.90.550.10">
    <property type="entry name" value="Spore Coat Polysaccharide Biosynthesis Protein SpsA, Chain A"/>
    <property type="match status" value="1"/>
</dbReference>
<dbReference type="PANTHER" id="PTHR13778:SF47">
    <property type="entry name" value="LIPOPOLYSACCHARIDE 1,3-GALACTOSYLTRANSFERASE"/>
    <property type="match status" value="1"/>
</dbReference>
<evidence type="ECO:0000256" key="2">
    <source>
        <dbReference type="ARBA" id="ARBA00022679"/>
    </source>
</evidence>
<gene>
    <name evidence="4" type="ORF">SAMN05421676_104143</name>
</gene>
<keyword evidence="1" id="KW-0328">Glycosyltransferase</keyword>
<dbReference type="PANTHER" id="PTHR13778">
    <property type="entry name" value="GLYCOSYLTRANSFERASE 8 DOMAIN-CONTAINING PROTEIN"/>
    <property type="match status" value="1"/>
</dbReference>
<dbReference type="RefSeq" id="WP_093133473.1">
    <property type="nucleotide sequence ID" value="NZ_FOHJ01000004.1"/>
</dbReference>
<evidence type="ECO:0000256" key="1">
    <source>
        <dbReference type="ARBA" id="ARBA00022676"/>
    </source>
</evidence>
<keyword evidence="2 4" id="KW-0808">Transferase</keyword>
<name>A0A1I0DS82_9BACI</name>
<dbReference type="CDD" id="cd04194">
    <property type="entry name" value="GT8_A4GalT_like"/>
    <property type="match status" value="1"/>
</dbReference>
<dbReference type="EMBL" id="FOHJ01000004">
    <property type="protein sequence ID" value="SET35267.1"/>
    <property type="molecule type" value="Genomic_DNA"/>
</dbReference>
<proteinExistence type="predicted"/>